<accession>D8M5G7</accession>
<dbReference type="OrthoDB" id="10326524at2759"/>
<evidence type="ECO:0000313" key="2">
    <source>
        <dbReference type="Proteomes" id="UP000008312"/>
    </source>
</evidence>
<dbReference type="SUPFAM" id="SSF53067">
    <property type="entry name" value="Actin-like ATPase domain"/>
    <property type="match status" value="1"/>
</dbReference>
<name>D8M5G7_BLAHO</name>
<dbReference type="PANTHER" id="PTHR18964:SF149">
    <property type="entry name" value="BIFUNCTIONAL UDP-N-ACETYLGLUCOSAMINE 2-EPIMERASE_N-ACETYLMANNOSAMINE KINASE"/>
    <property type="match status" value="1"/>
</dbReference>
<dbReference type="GeneID" id="24920309"/>
<dbReference type="InParanoid" id="D8M5G7"/>
<dbReference type="InterPro" id="IPR043129">
    <property type="entry name" value="ATPase_NBD"/>
</dbReference>
<dbReference type="AlphaFoldDB" id="D8M5G7"/>
<proteinExistence type="predicted"/>
<keyword evidence="2" id="KW-1185">Reference proteome</keyword>
<dbReference type="EMBL" id="FN668659">
    <property type="protein sequence ID" value="CBK23306.2"/>
    <property type="molecule type" value="Genomic_DNA"/>
</dbReference>
<organism evidence="1">
    <name type="scientific">Blastocystis hominis</name>
    <dbReference type="NCBI Taxonomy" id="12968"/>
    <lineage>
        <taxon>Eukaryota</taxon>
        <taxon>Sar</taxon>
        <taxon>Stramenopiles</taxon>
        <taxon>Bigyra</taxon>
        <taxon>Opalozoa</taxon>
        <taxon>Opalinata</taxon>
        <taxon>Blastocystidae</taxon>
        <taxon>Blastocystis</taxon>
    </lineage>
</organism>
<dbReference type="Gene3D" id="3.30.420.40">
    <property type="match status" value="2"/>
</dbReference>
<reference evidence="1" key="1">
    <citation type="submission" date="2010-02" db="EMBL/GenBank/DDBJ databases">
        <title>Sequencing and annotation of the Blastocystis hominis genome.</title>
        <authorList>
            <person name="Wincker P."/>
        </authorList>
    </citation>
    <scope>NUCLEOTIDE SEQUENCE</scope>
    <source>
        <strain evidence="1">Singapore isolate B</strain>
    </source>
</reference>
<protein>
    <recommendedName>
        <fullName evidence="3">ROK family protein</fullName>
    </recommendedName>
</protein>
<dbReference type="Proteomes" id="UP000008312">
    <property type="component" value="Unassembled WGS sequence"/>
</dbReference>
<gene>
    <name evidence="1" type="ORF">GSBLH_T00003198001</name>
</gene>
<dbReference type="RefSeq" id="XP_012897354.1">
    <property type="nucleotide sequence ID" value="XM_013041900.1"/>
</dbReference>
<evidence type="ECO:0000313" key="1">
    <source>
        <dbReference type="EMBL" id="CBK23306.2"/>
    </source>
</evidence>
<dbReference type="InterPro" id="IPR000600">
    <property type="entry name" value="ROK"/>
</dbReference>
<evidence type="ECO:0008006" key="3">
    <source>
        <dbReference type="Google" id="ProtNLM"/>
    </source>
</evidence>
<dbReference type="PANTHER" id="PTHR18964">
    <property type="entry name" value="ROK (REPRESSOR, ORF, KINASE) FAMILY"/>
    <property type="match status" value="1"/>
</dbReference>
<dbReference type="Pfam" id="PF00480">
    <property type="entry name" value="ROK"/>
    <property type="match status" value="1"/>
</dbReference>
<sequence length="283" mass="30924">MSKVVAVDIGGTKMVLYTKVGGVVRRKREATGNQITPQQLVKIIKDFINDLDFTPDVLGVCVPGLVENGVLIVASDRPNMEGLSEEMLSTPQYKAHLINDLRAAMFSQIPKYPKGSSICLIVIGTGIGMSVVLNGHFLSGAKGWVGEWGLCPVRLEDGTICNNDRIMTGKAIIDRSGMSPEEVIQKLEEGDERITKIVNEAGFYCGMCLAYCVNLFNPEYIVLTGSTTRYKNYRSIALSTMKKYAIPSSLSVCQVVDPEEEGDVVILGTAEYARMIIEGEEMP</sequence>